<organism evidence="17 18">
    <name type="scientific">Candidatus Scybalocola faecigallinarum</name>
    <dbReference type="NCBI Taxonomy" id="2840941"/>
    <lineage>
        <taxon>Bacteria</taxon>
        <taxon>Bacillati</taxon>
        <taxon>Bacillota</taxon>
        <taxon>Clostridia</taxon>
        <taxon>Lachnospirales</taxon>
        <taxon>Lachnospiraceae</taxon>
        <taxon>Lachnospiraceae incertae sedis</taxon>
        <taxon>Candidatus Scybalocola (ex Gilroy et al. 2021)</taxon>
    </lineage>
</organism>
<evidence type="ECO:0000256" key="8">
    <source>
        <dbReference type="ARBA" id="ARBA00023125"/>
    </source>
</evidence>
<name>A0A9D1JR57_9FIRM</name>
<evidence type="ECO:0000256" key="5">
    <source>
        <dbReference type="ARBA" id="ARBA00022806"/>
    </source>
</evidence>
<keyword evidence="1 13" id="KW-0540">Nuclease</keyword>
<keyword evidence="4 13" id="KW-0378">Hydrolase</keyword>
<comment type="catalytic activity">
    <reaction evidence="12 13">
        <text>ATP + H2O = ADP + phosphate + H(+)</text>
        <dbReference type="Rhea" id="RHEA:13065"/>
        <dbReference type="ChEBI" id="CHEBI:15377"/>
        <dbReference type="ChEBI" id="CHEBI:15378"/>
        <dbReference type="ChEBI" id="CHEBI:30616"/>
        <dbReference type="ChEBI" id="CHEBI:43474"/>
        <dbReference type="ChEBI" id="CHEBI:456216"/>
        <dbReference type="EC" id="5.6.2.4"/>
    </reaction>
</comment>
<feature type="binding site" evidence="14">
    <location>
        <begin position="24"/>
        <end position="31"/>
    </location>
    <ligand>
        <name>ATP</name>
        <dbReference type="ChEBI" id="CHEBI:30616"/>
    </ligand>
</feature>
<dbReference type="InterPro" id="IPR014016">
    <property type="entry name" value="UvrD-like_ATP-bd"/>
</dbReference>
<keyword evidence="6 13" id="KW-0269">Exonuclease</keyword>
<evidence type="ECO:0000256" key="10">
    <source>
        <dbReference type="ARBA" id="ARBA00023235"/>
    </source>
</evidence>
<protein>
    <recommendedName>
        <fullName evidence="13">ATP-dependent helicase/nuclease subunit A</fullName>
        <ecNumber evidence="13">3.1.-.-</ecNumber>
        <ecNumber evidence="13">5.6.2.4</ecNumber>
    </recommendedName>
    <alternativeName>
        <fullName evidence="13">ATP-dependent helicase/nuclease AddA</fullName>
    </alternativeName>
    <alternativeName>
        <fullName evidence="13">DNA 3'-5' helicase AddA</fullName>
    </alternativeName>
</protein>
<dbReference type="GO" id="GO:0008408">
    <property type="term" value="F:3'-5' exonuclease activity"/>
    <property type="evidence" value="ECO:0007669"/>
    <property type="project" value="UniProtKB-UniRule"/>
</dbReference>
<evidence type="ECO:0000256" key="2">
    <source>
        <dbReference type="ARBA" id="ARBA00022741"/>
    </source>
</evidence>
<dbReference type="SUPFAM" id="SSF52540">
    <property type="entry name" value="P-loop containing nucleoside triphosphate hydrolases"/>
    <property type="match status" value="1"/>
</dbReference>
<keyword evidence="8 13" id="KW-0238">DNA-binding</keyword>
<reference evidence="17" key="1">
    <citation type="submission" date="2020-10" db="EMBL/GenBank/DDBJ databases">
        <authorList>
            <person name="Gilroy R."/>
        </authorList>
    </citation>
    <scope>NUCLEOTIDE SEQUENCE</scope>
    <source>
        <strain evidence="17">CHK178-757</strain>
    </source>
</reference>
<reference evidence="17" key="2">
    <citation type="journal article" date="2021" name="PeerJ">
        <title>Extensive microbial diversity within the chicken gut microbiome revealed by metagenomics and culture.</title>
        <authorList>
            <person name="Gilroy R."/>
            <person name="Ravi A."/>
            <person name="Getino M."/>
            <person name="Pursley I."/>
            <person name="Horton D.L."/>
            <person name="Alikhan N.F."/>
            <person name="Baker D."/>
            <person name="Gharbi K."/>
            <person name="Hall N."/>
            <person name="Watson M."/>
            <person name="Adriaenssens E.M."/>
            <person name="Foster-Nyarko E."/>
            <person name="Jarju S."/>
            <person name="Secka A."/>
            <person name="Antonio M."/>
            <person name="Oren A."/>
            <person name="Chaudhuri R.R."/>
            <person name="La Ragione R."/>
            <person name="Hildebrand F."/>
            <person name="Pallen M.J."/>
        </authorList>
    </citation>
    <scope>NUCLEOTIDE SEQUENCE</scope>
    <source>
        <strain evidence="17">CHK178-757</strain>
    </source>
</reference>
<evidence type="ECO:0000256" key="12">
    <source>
        <dbReference type="ARBA" id="ARBA00048988"/>
    </source>
</evidence>
<keyword evidence="2 13" id="KW-0547">Nucleotide-binding</keyword>
<dbReference type="PROSITE" id="PS51217">
    <property type="entry name" value="UVRD_HELICASE_CTER"/>
    <property type="match status" value="1"/>
</dbReference>
<dbReference type="InterPro" id="IPR000212">
    <property type="entry name" value="DNA_helicase_UvrD/REP"/>
</dbReference>
<dbReference type="PANTHER" id="PTHR11070">
    <property type="entry name" value="UVRD / RECB / PCRA DNA HELICASE FAMILY MEMBER"/>
    <property type="match status" value="1"/>
</dbReference>
<keyword evidence="9 13" id="KW-0234">DNA repair</keyword>
<evidence type="ECO:0000256" key="6">
    <source>
        <dbReference type="ARBA" id="ARBA00022839"/>
    </source>
</evidence>
<dbReference type="PANTHER" id="PTHR11070:SF48">
    <property type="entry name" value="ATP-DEPENDENT HELICASE_NUCLEASE SUBUNIT A"/>
    <property type="match status" value="1"/>
</dbReference>
<dbReference type="NCBIfam" id="TIGR02785">
    <property type="entry name" value="addA_Gpos"/>
    <property type="match status" value="1"/>
</dbReference>
<evidence type="ECO:0000256" key="11">
    <source>
        <dbReference type="ARBA" id="ARBA00034617"/>
    </source>
</evidence>
<dbReference type="GO" id="GO:0043138">
    <property type="term" value="F:3'-5' DNA helicase activity"/>
    <property type="evidence" value="ECO:0007669"/>
    <property type="project" value="UniProtKB-UniRule"/>
</dbReference>
<dbReference type="Gene3D" id="3.40.50.300">
    <property type="entry name" value="P-loop containing nucleotide triphosphate hydrolases"/>
    <property type="match status" value="4"/>
</dbReference>
<feature type="domain" description="UvrD-like helicase C-terminal" evidence="16">
    <location>
        <begin position="512"/>
        <end position="827"/>
    </location>
</feature>
<evidence type="ECO:0000256" key="14">
    <source>
        <dbReference type="PROSITE-ProRule" id="PRU00560"/>
    </source>
</evidence>
<dbReference type="GO" id="GO:0005829">
    <property type="term" value="C:cytosol"/>
    <property type="evidence" value="ECO:0007669"/>
    <property type="project" value="TreeGrafter"/>
</dbReference>
<evidence type="ECO:0000256" key="1">
    <source>
        <dbReference type="ARBA" id="ARBA00022722"/>
    </source>
</evidence>
<dbReference type="Gene3D" id="3.90.320.10">
    <property type="match status" value="1"/>
</dbReference>
<dbReference type="InterPro" id="IPR014152">
    <property type="entry name" value="AddA"/>
</dbReference>
<keyword evidence="10 13" id="KW-0413">Isomerase</keyword>
<dbReference type="InterPro" id="IPR014017">
    <property type="entry name" value="DNA_helicase_UvrD-like_C"/>
</dbReference>
<dbReference type="InterPro" id="IPR038726">
    <property type="entry name" value="PDDEXK_AddAB-type"/>
</dbReference>
<comment type="cofactor">
    <cofactor evidence="13">
        <name>Mg(2+)</name>
        <dbReference type="ChEBI" id="CHEBI:18420"/>
    </cofactor>
</comment>
<accession>A0A9D1JR57</accession>
<dbReference type="GO" id="GO:0033202">
    <property type="term" value="C:DNA helicase complex"/>
    <property type="evidence" value="ECO:0007669"/>
    <property type="project" value="TreeGrafter"/>
</dbReference>
<evidence type="ECO:0000256" key="7">
    <source>
        <dbReference type="ARBA" id="ARBA00022840"/>
    </source>
</evidence>
<dbReference type="EC" id="3.1.-.-" evidence="13"/>
<comment type="catalytic activity">
    <reaction evidence="11 13">
        <text>Couples ATP hydrolysis with the unwinding of duplex DNA by translocating in the 3'-5' direction.</text>
        <dbReference type="EC" id="5.6.2.4"/>
    </reaction>
</comment>
<evidence type="ECO:0000256" key="9">
    <source>
        <dbReference type="ARBA" id="ARBA00023204"/>
    </source>
</evidence>
<dbReference type="Proteomes" id="UP000823927">
    <property type="component" value="Unassembled WGS sequence"/>
</dbReference>
<dbReference type="HAMAP" id="MF_01451">
    <property type="entry name" value="AddA"/>
    <property type="match status" value="1"/>
</dbReference>
<gene>
    <name evidence="13 17" type="primary">addA</name>
    <name evidence="17" type="ORF">IAB46_09860</name>
</gene>
<dbReference type="GO" id="GO:0000724">
    <property type="term" value="P:double-strand break repair via homologous recombination"/>
    <property type="evidence" value="ECO:0007669"/>
    <property type="project" value="UniProtKB-UniRule"/>
</dbReference>
<evidence type="ECO:0000259" key="16">
    <source>
        <dbReference type="PROSITE" id="PS51217"/>
    </source>
</evidence>
<evidence type="ECO:0000256" key="13">
    <source>
        <dbReference type="HAMAP-Rule" id="MF_01451"/>
    </source>
</evidence>
<dbReference type="PROSITE" id="PS51198">
    <property type="entry name" value="UVRD_HELICASE_ATP_BIND"/>
    <property type="match status" value="1"/>
</dbReference>
<dbReference type="SUPFAM" id="SSF52980">
    <property type="entry name" value="Restriction endonuclease-like"/>
    <property type="match status" value="1"/>
</dbReference>
<dbReference type="GO" id="GO:0003690">
    <property type="term" value="F:double-stranded DNA binding"/>
    <property type="evidence" value="ECO:0007669"/>
    <property type="project" value="UniProtKB-UniRule"/>
</dbReference>
<evidence type="ECO:0000313" key="17">
    <source>
        <dbReference type="EMBL" id="HIS47833.1"/>
    </source>
</evidence>
<comment type="subunit">
    <text evidence="13">Heterodimer of AddA and AddB/RexB.</text>
</comment>
<evidence type="ECO:0000256" key="4">
    <source>
        <dbReference type="ARBA" id="ARBA00022801"/>
    </source>
</evidence>
<dbReference type="EC" id="5.6.2.4" evidence="13"/>
<dbReference type="Pfam" id="PF00580">
    <property type="entry name" value="UvrD-helicase"/>
    <property type="match status" value="1"/>
</dbReference>
<dbReference type="AlphaFoldDB" id="A0A9D1JR57"/>
<evidence type="ECO:0000259" key="15">
    <source>
        <dbReference type="PROSITE" id="PS51198"/>
    </source>
</evidence>
<keyword evidence="3 13" id="KW-0227">DNA damage</keyword>
<dbReference type="InterPro" id="IPR027417">
    <property type="entry name" value="P-loop_NTPase"/>
</dbReference>
<evidence type="ECO:0000256" key="3">
    <source>
        <dbReference type="ARBA" id="ARBA00022763"/>
    </source>
</evidence>
<evidence type="ECO:0000313" key="18">
    <source>
        <dbReference type="Proteomes" id="UP000823927"/>
    </source>
</evidence>
<dbReference type="FunFam" id="3.40.50.300:FF:001236">
    <property type="entry name" value="ATP-dependent helicase/nuclease subunit A"/>
    <property type="match status" value="1"/>
</dbReference>
<dbReference type="InterPro" id="IPR011604">
    <property type="entry name" value="PDDEXK-like_dom_sf"/>
</dbReference>
<proteinExistence type="inferred from homology"/>
<comment type="function">
    <text evidence="13">The heterodimer acts as both an ATP-dependent DNA helicase and an ATP-dependent, dual-direction single-stranded exonuclease. Recognizes the chi site generating a DNA molecule suitable for the initiation of homologous recombination. The AddA nuclease domain is required for chi fragment generation; this subunit has the helicase and 3' -&gt; 5' nuclease activities.</text>
</comment>
<keyword evidence="5 13" id="KW-0347">Helicase</keyword>
<keyword evidence="7 13" id="KW-0067">ATP-binding</keyword>
<dbReference type="EMBL" id="DVIT01000035">
    <property type="protein sequence ID" value="HIS47833.1"/>
    <property type="molecule type" value="Genomic_DNA"/>
</dbReference>
<dbReference type="GO" id="GO:0005524">
    <property type="term" value="F:ATP binding"/>
    <property type="evidence" value="ECO:0007669"/>
    <property type="project" value="UniProtKB-UniRule"/>
</dbReference>
<comment type="caution">
    <text evidence="17">The sequence shown here is derived from an EMBL/GenBank/DDBJ whole genome shotgun (WGS) entry which is preliminary data.</text>
</comment>
<feature type="domain" description="UvrD-like helicase ATP-binding" evidence="15">
    <location>
        <begin position="3"/>
        <end position="473"/>
    </location>
</feature>
<dbReference type="Pfam" id="PF12705">
    <property type="entry name" value="PDDEXK_1"/>
    <property type="match status" value="1"/>
</dbReference>
<comment type="similarity">
    <text evidence="13">Belongs to the helicase family. AddA subfamily.</text>
</comment>
<dbReference type="Pfam" id="PF13361">
    <property type="entry name" value="UvrD_C"/>
    <property type="match status" value="1"/>
</dbReference>
<dbReference type="InterPro" id="IPR011335">
    <property type="entry name" value="Restrct_endonuc-II-like"/>
</dbReference>
<sequence length="1262" mass="142181">MANRWTDEQKQAIEERNGNILVSAAAGSGKTAVLVERIFTMLTDRNKPLNMDNLLVVTFTNAAAAEMKERVEDRLLKSLDEDPDNDHVARQLASMGSAQIMTIHSFCLQVIRTHFNEIDLDPAFRIGEETELTLMRGDVAQSLMEAHYEAEDPAFLEFVECFAKGKMDKGIEELILQVYEYSRSYPQPKKWLSDCLKSFQAQDEKDLSALPSVRFLMDYVQKLSEEMSEALEEGLALCREPDGPVFYEEMLAADQKVVEGLKACRSFDDYYEHLSQLSFMALSRKRMPDASPQKKEQVKAIRTFVKDTLNRLKEDYFSKDAKTTASQLHRMLPQMETLTALVEEFSQAYQAAKGAKNMVDFGDLEHFALDILTRTAQDGTLVPSPAAQELSEQYAEILIDEYQDSNQVQETILTSISRERLGKPNIFMVGDVKQSIYKFRLARPELFMEKYETYPALGDQYRRIELHKNFRSRPVVLEFVNFLFYRLMARDLGDIDYTSDAALYPGAQFPSPSAADPANGGADGAEYGSYAQVLLVTPEPGTDGGDESDDDLGEKTARELEAGAIALRIREMVEGPKPFLVTDKESGELRPARYGDMVILLRTMSGWADTFVKVLGEENISAQAETVTGFFSASEIRVILACLNVIDNPRQDIPLAAVLKSPVGNLTDEELAMVSAVYGPGSSGSHDLYDECQTFLRDESTVFLEEYYSTEAILAVREKLGHFMDMLADLRRCVPYTPIHELILKVYDVTGYYACASAMPGGAKRRANLDMLVEKAVDYENTSYQGLFNFSRYIERLKQYQVDFGEAAAGDGYEDTVRIMSIHKSKGLEYPIVFVAGLGKAFNQQDARSSLLIHADFGFGPDVIDTQWRLKAPTIQKKILAAKTILENLGEELRVLYVALTRAREMLVLTGYVADMEKSLSRWSSSSGQGKVLPFNVRQSAKSFLDWIMPVILKHRSAHDLLEAYGFASPVFHPDYDADVSIRIREIRDREIFRGIAHKGANAVLKREILVHWDTQKVYLPQMHEEMDQYLSWKYPFASELGLHTKMTVSELKRMSQLAPETEETGPEDFTAVSEEPAAQAVALSRQERMERAALRGTTVHKILERMDISSIGSLKDVYGLMDRLTAAGIIDEVGASLVYVPGLYQFARSEIARRMAKAKANGALYREKQFVIGVPVSQVYRDREDDDMVLIQGIIDAWFIEEGQAVIVDYKTDFVPDDGESLVKKYKTQLDYYGLALEQMTGLKVKEKIIYSLGLGKEIFV</sequence>